<keyword evidence="6 8" id="KW-0067">ATP-binding</keyword>
<dbReference type="InterPro" id="IPR011063">
    <property type="entry name" value="TilS/TtcA_N"/>
</dbReference>
<dbReference type="SUPFAM" id="SSF52402">
    <property type="entry name" value="Adenine nucleotide alpha hydrolases-like"/>
    <property type="match status" value="1"/>
</dbReference>
<comment type="catalytic activity">
    <reaction evidence="7 8">
        <text>cytidine(34) in tRNA(Ile2) + L-lysine + ATP = lysidine(34) in tRNA(Ile2) + AMP + diphosphate + H(+)</text>
        <dbReference type="Rhea" id="RHEA:43744"/>
        <dbReference type="Rhea" id="RHEA-COMP:10625"/>
        <dbReference type="Rhea" id="RHEA-COMP:10670"/>
        <dbReference type="ChEBI" id="CHEBI:15378"/>
        <dbReference type="ChEBI" id="CHEBI:30616"/>
        <dbReference type="ChEBI" id="CHEBI:32551"/>
        <dbReference type="ChEBI" id="CHEBI:33019"/>
        <dbReference type="ChEBI" id="CHEBI:82748"/>
        <dbReference type="ChEBI" id="CHEBI:83665"/>
        <dbReference type="ChEBI" id="CHEBI:456215"/>
        <dbReference type="EC" id="6.3.4.19"/>
    </reaction>
</comment>
<evidence type="ECO:0000256" key="3">
    <source>
        <dbReference type="ARBA" id="ARBA00022598"/>
    </source>
</evidence>
<proteinExistence type="inferred from homology"/>
<evidence type="ECO:0000256" key="8">
    <source>
        <dbReference type="HAMAP-Rule" id="MF_01161"/>
    </source>
</evidence>
<dbReference type="HAMAP" id="MF_01161">
    <property type="entry name" value="tRNA_Ile_lys_synt"/>
    <property type="match status" value="1"/>
</dbReference>
<dbReference type="GO" id="GO:0032267">
    <property type="term" value="F:tRNA(Ile)-lysidine synthase activity"/>
    <property type="evidence" value="ECO:0007669"/>
    <property type="project" value="UniProtKB-EC"/>
</dbReference>
<dbReference type="EC" id="6.3.4.19" evidence="8"/>
<dbReference type="InterPro" id="IPR020825">
    <property type="entry name" value="Phe-tRNA_synthase-like_B3/B4"/>
</dbReference>
<evidence type="ECO:0000256" key="6">
    <source>
        <dbReference type="ARBA" id="ARBA00022840"/>
    </source>
</evidence>
<evidence type="ECO:0000256" key="4">
    <source>
        <dbReference type="ARBA" id="ARBA00022694"/>
    </source>
</evidence>
<dbReference type="Gene3D" id="3.40.50.620">
    <property type="entry name" value="HUPs"/>
    <property type="match status" value="1"/>
</dbReference>
<dbReference type="InterPro" id="IPR012795">
    <property type="entry name" value="tRNA_Ile_lys_synt_N"/>
</dbReference>
<dbReference type="InterPro" id="IPR012094">
    <property type="entry name" value="tRNA_Ile_lys_synt"/>
</dbReference>
<keyword evidence="5 8" id="KW-0547">Nucleotide-binding</keyword>
<dbReference type="SUPFAM" id="SSF56037">
    <property type="entry name" value="PheT/TilS domain"/>
    <property type="match status" value="1"/>
</dbReference>
<name>A0ABT1SFG2_9FIRM</name>
<dbReference type="Pfam" id="PF01171">
    <property type="entry name" value="ATP_bind_3"/>
    <property type="match status" value="1"/>
</dbReference>
<dbReference type="SMART" id="SM00977">
    <property type="entry name" value="TilS_C"/>
    <property type="match status" value="1"/>
</dbReference>
<keyword evidence="4 8" id="KW-0819">tRNA processing</keyword>
<evidence type="ECO:0000256" key="1">
    <source>
        <dbReference type="ARBA" id="ARBA00004496"/>
    </source>
</evidence>
<gene>
    <name evidence="8 10" type="primary">tilS</name>
    <name evidence="10" type="ORF">NE686_19140</name>
</gene>
<evidence type="ECO:0000256" key="7">
    <source>
        <dbReference type="ARBA" id="ARBA00048539"/>
    </source>
</evidence>
<dbReference type="RefSeq" id="WP_256312761.1">
    <property type="nucleotide sequence ID" value="NZ_JANGAC010000019.1"/>
</dbReference>
<dbReference type="InterPro" id="IPR012796">
    <property type="entry name" value="Lysidine-tRNA-synth_C"/>
</dbReference>
<dbReference type="Gene3D" id="3.50.40.10">
    <property type="entry name" value="Phenylalanyl-trna Synthetase, Chain B, domain 3"/>
    <property type="match status" value="1"/>
</dbReference>
<keyword evidence="2 8" id="KW-0963">Cytoplasm</keyword>
<dbReference type="NCBIfam" id="TIGR02433">
    <property type="entry name" value="lysidine_TilS_C"/>
    <property type="match status" value="1"/>
</dbReference>
<comment type="domain">
    <text evidence="8">The N-terminal region contains the highly conserved SGGXDS motif, predicted to be a P-loop motif involved in ATP binding.</text>
</comment>
<dbReference type="EMBL" id="JANGAC010000019">
    <property type="protein sequence ID" value="MCQ4925227.1"/>
    <property type="molecule type" value="Genomic_DNA"/>
</dbReference>
<comment type="subcellular location">
    <subcellularLocation>
        <location evidence="1 8">Cytoplasm</location>
    </subcellularLocation>
</comment>
<evidence type="ECO:0000259" key="9">
    <source>
        <dbReference type="SMART" id="SM00977"/>
    </source>
</evidence>
<dbReference type="Pfam" id="PF11734">
    <property type="entry name" value="TilS_C"/>
    <property type="match status" value="1"/>
</dbReference>
<organism evidence="10 11">
    <name type="scientific">Tissierella carlieri</name>
    <dbReference type="NCBI Taxonomy" id="689904"/>
    <lineage>
        <taxon>Bacteria</taxon>
        <taxon>Bacillati</taxon>
        <taxon>Bacillota</taxon>
        <taxon>Tissierellia</taxon>
        <taxon>Tissierellales</taxon>
        <taxon>Tissierellaceae</taxon>
        <taxon>Tissierella</taxon>
    </lineage>
</organism>
<comment type="caution">
    <text evidence="10">The sequence shown here is derived from an EMBL/GenBank/DDBJ whole genome shotgun (WGS) entry which is preliminary data.</text>
</comment>
<feature type="binding site" evidence="8">
    <location>
        <begin position="26"/>
        <end position="31"/>
    </location>
    <ligand>
        <name>ATP</name>
        <dbReference type="ChEBI" id="CHEBI:30616"/>
    </ligand>
</feature>
<dbReference type="SUPFAM" id="SSF82829">
    <property type="entry name" value="MesJ substrate recognition domain-like"/>
    <property type="match status" value="1"/>
</dbReference>
<evidence type="ECO:0000313" key="11">
    <source>
        <dbReference type="Proteomes" id="UP001524478"/>
    </source>
</evidence>
<dbReference type="CDD" id="cd01992">
    <property type="entry name" value="TilS_N"/>
    <property type="match status" value="1"/>
</dbReference>
<reference evidence="10 11" key="1">
    <citation type="submission" date="2022-06" db="EMBL/GenBank/DDBJ databases">
        <title>Isolation of gut microbiota from human fecal samples.</title>
        <authorList>
            <person name="Pamer E.G."/>
            <person name="Barat B."/>
            <person name="Waligurski E."/>
            <person name="Medina S."/>
            <person name="Paddock L."/>
            <person name="Mostad J."/>
        </authorList>
    </citation>
    <scope>NUCLEOTIDE SEQUENCE [LARGE SCALE GENOMIC DNA]</scope>
    <source>
        <strain evidence="10 11">DFI.7.95</strain>
    </source>
</reference>
<dbReference type="InterPro" id="IPR014729">
    <property type="entry name" value="Rossmann-like_a/b/a_fold"/>
</dbReference>
<comment type="similarity">
    <text evidence="8">Belongs to the tRNA(Ile)-lysidine synthase family.</text>
</comment>
<accession>A0ABT1SFG2</accession>
<protein>
    <recommendedName>
        <fullName evidence="8">tRNA(Ile)-lysidine synthase</fullName>
        <ecNumber evidence="8">6.3.4.19</ecNumber>
    </recommendedName>
    <alternativeName>
        <fullName evidence="8">tRNA(Ile)-2-lysyl-cytidine synthase</fullName>
    </alternativeName>
    <alternativeName>
        <fullName evidence="8">tRNA(Ile)-lysidine synthetase</fullName>
    </alternativeName>
</protein>
<evidence type="ECO:0000313" key="10">
    <source>
        <dbReference type="EMBL" id="MCQ4925227.1"/>
    </source>
</evidence>
<dbReference type="PANTHER" id="PTHR43033">
    <property type="entry name" value="TRNA(ILE)-LYSIDINE SYNTHASE-RELATED"/>
    <property type="match status" value="1"/>
</dbReference>
<dbReference type="NCBIfam" id="TIGR02432">
    <property type="entry name" value="lysidine_TilS_N"/>
    <property type="match status" value="1"/>
</dbReference>
<sequence length="460" mass="52974">MKNKVLSTIREYNLIEENDNIVVGVSGGPDSMALLYVLQEIRSLINFNIHVAHVNHGVRGEDAKSDQLFVEKIAKKLNLPYYTKNVNMVEYGKKKGISAEEAGRELRYGFFREILSESGGGKIAVAHNMNDQAETLLMRFLRGTGIDGLKGMDFITQDIIRPVLGIDRKEIEAYIDNNKIETVLDKTNLEPIYSRNKIRLELMPYIKENFNPNIVSTLWRMSRVSSMDSRFLEEFSEGRYNIIVKSQDKHSIILDGEKLLQEHRSIQQRIIRHSILKINGSLQGITETQISSVINLLMNSDTGKEVHLSNNIVGKISYGDLIIKNDIEKEVKKYLYRLKFPGFNDLEDIGYSFNIEIFPMDDGFTMNKGTNIKYFDLDMIRGNLAVRNRLDGDRLIPFGMRGTKKLKDYFIDEKVPKETRDKIPLIVDDENILWVVGYRINDLYKITKKTKRILSISYNL</sequence>
<evidence type="ECO:0000256" key="5">
    <source>
        <dbReference type="ARBA" id="ARBA00022741"/>
    </source>
</evidence>
<dbReference type="Proteomes" id="UP001524478">
    <property type="component" value="Unassembled WGS sequence"/>
</dbReference>
<keyword evidence="11" id="KW-1185">Reference proteome</keyword>
<evidence type="ECO:0000256" key="2">
    <source>
        <dbReference type="ARBA" id="ARBA00022490"/>
    </source>
</evidence>
<dbReference type="Gene3D" id="1.20.59.20">
    <property type="match status" value="1"/>
</dbReference>
<feature type="domain" description="Lysidine-tRNA(Ile) synthetase C-terminal" evidence="9">
    <location>
        <begin position="384"/>
        <end position="456"/>
    </location>
</feature>
<dbReference type="PANTHER" id="PTHR43033:SF1">
    <property type="entry name" value="TRNA(ILE)-LYSIDINE SYNTHASE-RELATED"/>
    <property type="match status" value="1"/>
</dbReference>
<comment type="function">
    <text evidence="8">Ligates lysine onto the cytidine present at position 34 of the AUA codon-specific tRNA(Ile) that contains the anticodon CAU, in an ATP-dependent manner. Cytidine is converted to lysidine, thus changing the amino acid specificity of the tRNA from methionine to isoleucine.</text>
</comment>
<keyword evidence="3 8" id="KW-0436">Ligase</keyword>